<dbReference type="Pfam" id="PF02518">
    <property type="entry name" value="HATPase_c"/>
    <property type="match status" value="1"/>
</dbReference>
<evidence type="ECO:0000313" key="14">
    <source>
        <dbReference type="Proteomes" id="UP001223520"/>
    </source>
</evidence>
<sequence length="554" mass="61478">MKISHKLIGSFVGVSLLTNIVGAVAIAQSQKIAETLAISEAEDVAQVLATSIAHDAYYDNKSISSERSDELQHYIKLLHDLQKRDLVLVNRQKLILADAVPENIGTIFEHDQGNEIQQTIKDGKTRTFLEKSDDYPQGIKLIVVPLKSNQNQVDGAVILEWSSLYDKAIAQARPTIIVIGFTSLGCVILALILGLQISSSIAKPLQSVTEIAQQATQESNFDLQASVTTKDETGILAIAFNDLIERVKILLTEKEQQTAELQQAFIQLHNTQLQLVQTEKMSSLGQLVAGVAHEINNPVNFIHGNITHIDSYTQDLLQLVQAYQTHYPNPPQTLQSTLDDVELEFLSEDLLKLLQSMKVGTERIRQIVLSLRNFSRLDESDFKAVDIHEGIDNTLLILQHRLKARPEIAAIEVVKDYSQLPLVECYPGQLNQVFMNLLTNAIDALEESASQQTKAEQPTQIGKIWISTQVTANNQVQIAIADNGLGISQTVRERVFDPFFTTKPIGKGTGLGLSISYKIVTEKHHGKIWCDSTLKEGTKFLIEIPVHQPKPMHG</sequence>
<reference evidence="13 14" key="1">
    <citation type="journal article" date="2023" name="Limnol Oceanogr Lett">
        <title>Environmental adaptations by the intertidal Antarctic cyanobacterium Halotia branconii CENA392 as revealed using long-read genome sequencing.</title>
        <authorList>
            <person name="Dextro R.B."/>
            <person name="Delbaje E."/>
            <person name="Freitas P.N.N."/>
            <person name="Geraldes V."/>
            <person name="Pinto E."/>
            <person name="Long P.F."/>
            <person name="Fiore M.F."/>
        </authorList>
    </citation>
    <scope>NUCLEOTIDE SEQUENCE [LARGE SCALE GENOMIC DNA]</scope>
    <source>
        <strain evidence="13 14">CENA392</strain>
    </source>
</reference>
<dbReference type="PANTHER" id="PTHR43065:SF50">
    <property type="entry name" value="HISTIDINE KINASE"/>
    <property type="match status" value="1"/>
</dbReference>
<evidence type="ECO:0000256" key="10">
    <source>
        <dbReference type="ARBA" id="ARBA00023012"/>
    </source>
</evidence>
<keyword evidence="13" id="KW-0547">Nucleotide-binding</keyword>
<dbReference type="InterPro" id="IPR003594">
    <property type="entry name" value="HATPase_dom"/>
</dbReference>
<evidence type="ECO:0000256" key="1">
    <source>
        <dbReference type="ARBA" id="ARBA00000085"/>
    </source>
</evidence>
<keyword evidence="9" id="KW-1133">Transmembrane helix</keyword>
<dbReference type="InterPro" id="IPR036890">
    <property type="entry name" value="HATPase_C_sf"/>
</dbReference>
<keyword evidence="6" id="KW-0808">Transferase</keyword>
<dbReference type="SMART" id="SM00304">
    <property type="entry name" value="HAMP"/>
    <property type="match status" value="1"/>
</dbReference>
<evidence type="ECO:0000259" key="12">
    <source>
        <dbReference type="PROSITE" id="PS50885"/>
    </source>
</evidence>
<evidence type="ECO:0000256" key="2">
    <source>
        <dbReference type="ARBA" id="ARBA00004651"/>
    </source>
</evidence>
<keyword evidence="7" id="KW-0812">Transmembrane</keyword>
<evidence type="ECO:0000256" key="9">
    <source>
        <dbReference type="ARBA" id="ARBA00022989"/>
    </source>
</evidence>
<dbReference type="SMART" id="SM00387">
    <property type="entry name" value="HATPase_c"/>
    <property type="match status" value="1"/>
</dbReference>
<dbReference type="GO" id="GO:0000155">
    <property type="term" value="F:phosphorelay sensor kinase activity"/>
    <property type="evidence" value="ECO:0007669"/>
    <property type="project" value="InterPro"/>
</dbReference>
<keyword evidence="9" id="KW-0472">Membrane</keyword>
<proteinExistence type="predicted"/>
<dbReference type="Gene3D" id="6.10.340.10">
    <property type="match status" value="1"/>
</dbReference>
<accession>A0AAJ6NVS8</accession>
<dbReference type="EMBL" id="CP124543">
    <property type="protein sequence ID" value="WGV27527.1"/>
    <property type="molecule type" value="Genomic_DNA"/>
</dbReference>
<dbReference type="PROSITE" id="PS50885">
    <property type="entry name" value="HAMP"/>
    <property type="match status" value="1"/>
</dbReference>
<evidence type="ECO:0000256" key="5">
    <source>
        <dbReference type="ARBA" id="ARBA00022553"/>
    </source>
</evidence>
<dbReference type="GO" id="GO:0005524">
    <property type="term" value="F:ATP binding"/>
    <property type="evidence" value="ECO:0007669"/>
    <property type="project" value="UniProtKB-KW"/>
</dbReference>
<dbReference type="Gene3D" id="1.10.287.130">
    <property type="match status" value="1"/>
</dbReference>
<dbReference type="CDD" id="cd06225">
    <property type="entry name" value="HAMP"/>
    <property type="match status" value="1"/>
</dbReference>
<feature type="domain" description="Histidine kinase" evidence="11">
    <location>
        <begin position="290"/>
        <end position="548"/>
    </location>
</feature>
<feature type="domain" description="HAMP" evidence="12">
    <location>
        <begin position="199"/>
        <end position="252"/>
    </location>
</feature>
<dbReference type="PANTHER" id="PTHR43065">
    <property type="entry name" value="SENSOR HISTIDINE KINASE"/>
    <property type="match status" value="1"/>
</dbReference>
<keyword evidence="5" id="KW-0597">Phosphoprotein</keyword>
<keyword evidence="13" id="KW-0067">ATP-binding</keyword>
<dbReference type="GO" id="GO:0005886">
    <property type="term" value="C:plasma membrane"/>
    <property type="evidence" value="ECO:0007669"/>
    <property type="project" value="UniProtKB-SubCell"/>
</dbReference>
<dbReference type="SUPFAM" id="SSF55874">
    <property type="entry name" value="ATPase domain of HSP90 chaperone/DNA topoisomerase II/histidine kinase"/>
    <property type="match status" value="1"/>
</dbReference>
<dbReference type="SMART" id="SM00388">
    <property type="entry name" value="HisKA"/>
    <property type="match status" value="1"/>
</dbReference>
<gene>
    <name evidence="13" type="ORF">QI031_08580</name>
</gene>
<organism evidence="13 14">
    <name type="scientific">Halotia branconii CENA392</name>
    <dbReference type="NCBI Taxonomy" id="1539056"/>
    <lineage>
        <taxon>Bacteria</taxon>
        <taxon>Bacillati</taxon>
        <taxon>Cyanobacteriota</taxon>
        <taxon>Cyanophyceae</taxon>
        <taxon>Nostocales</taxon>
        <taxon>Nodulariaceae</taxon>
        <taxon>Halotia</taxon>
    </lineage>
</organism>
<dbReference type="InterPro" id="IPR003660">
    <property type="entry name" value="HAMP_dom"/>
</dbReference>
<dbReference type="RefSeq" id="WP_281484766.1">
    <property type="nucleotide sequence ID" value="NZ_CP124543.1"/>
</dbReference>
<dbReference type="InterPro" id="IPR005467">
    <property type="entry name" value="His_kinase_dom"/>
</dbReference>
<keyword evidence="4" id="KW-1003">Cell membrane</keyword>
<dbReference type="InterPro" id="IPR004358">
    <property type="entry name" value="Sig_transdc_His_kin-like_C"/>
</dbReference>
<keyword evidence="14" id="KW-1185">Reference proteome</keyword>
<dbReference type="Proteomes" id="UP001223520">
    <property type="component" value="Chromosome"/>
</dbReference>
<comment type="subcellular location">
    <subcellularLocation>
        <location evidence="2">Cell membrane</location>
        <topology evidence="2">Multi-pass membrane protein</topology>
    </subcellularLocation>
</comment>
<dbReference type="EC" id="2.7.13.3" evidence="3"/>
<dbReference type="InterPro" id="IPR036097">
    <property type="entry name" value="HisK_dim/P_sf"/>
</dbReference>
<dbReference type="AlphaFoldDB" id="A0AAJ6NVS8"/>
<evidence type="ECO:0000256" key="4">
    <source>
        <dbReference type="ARBA" id="ARBA00022475"/>
    </source>
</evidence>
<dbReference type="SUPFAM" id="SSF47384">
    <property type="entry name" value="Homodimeric domain of signal transducing histidine kinase"/>
    <property type="match status" value="1"/>
</dbReference>
<dbReference type="InterPro" id="IPR003661">
    <property type="entry name" value="HisK_dim/P_dom"/>
</dbReference>
<dbReference type="CDD" id="cd00082">
    <property type="entry name" value="HisKA"/>
    <property type="match status" value="1"/>
</dbReference>
<dbReference type="Gene3D" id="3.30.565.10">
    <property type="entry name" value="Histidine kinase-like ATPase, C-terminal domain"/>
    <property type="match status" value="1"/>
</dbReference>
<dbReference type="SUPFAM" id="SSF103190">
    <property type="entry name" value="Sensory domain-like"/>
    <property type="match status" value="1"/>
</dbReference>
<evidence type="ECO:0000259" key="11">
    <source>
        <dbReference type="PROSITE" id="PS50109"/>
    </source>
</evidence>
<evidence type="ECO:0000256" key="7">
    <source>
        <dbReference type="ARBA" id="ARBA00022692"/>
    </source>
</evidence>
<keyword evidence="10" id="KW-0902">Two-component regulatory system</keyword>
<protein>
    <recommendedName>
        <fullName evidence="3">histidine kinase</fullName>
        <ecNumber evidence="3">2.7.13.3</ecNumber>
    </recommendedName>
</protein>
<evidence type="ECO:0000256" key="6">
    <source>
        <dbReference type="ARBA" id="ARBA00022679"/>
    </source>
</evidence>
<dbReference type="InterPro" id="IPR029151">
    <property type="entry name" value="Sensor-like_sf"/>
</dbReference>
<evidence type="ECO:0000256" key="3">
    <source>
        <dbReference type="ARBA" id="ARBA00012438"/>
    </source>
</evidence>
<dbReference type="KEGG" id="hbq:QI031_08580"/>
<evidence type="ECO:0000313" key="13">
    <source>
        <dbReference type="EMBL" id="WGV27527.1"/>
    </source>
</evidence>
<dbReference type="PRINTS" id="PR00344">
    <property type="entry name" value="BCTRLSENSOR"/>
</dbReference>
<comment type="catalytic activity">
    <reaction evidence="1">
        <text>ATP + protein L-histidine = ADP + protein N-phospho-L-histidine.</text>
        <dbReference type="EC" id="2.7.13.3"/>
    </reaction>
</comment>
<name>A0AAJ6NVS8_9CYAN</name>
<evidence type="ECO:0000256" key="8">
    <source>
        <dbReference type="ARBA" id="ARBA00022777"/>
    </source>
</evidence>
<keyword evidence="8" id="KW-0418">Kinase</keyword>
<dbReference type="PROSITE" id="PS50109">
    <property type="entry name" value="HIS_KIN"/>
    <property type="match status" value="1"/>
</dbReference>